<proteinExistence type="predicted"/>
<dbReference type="EMBL" id="JAHQIW010003268">
    <property type="protein sequence ID" value="KAJ1357961.1"/>
    <property type="molecule type" value="Genomic_DNA"/>
</dbReference>
<sequence>MADEPPGSNPRTGATILSKWQTSFDASCGDFGEAKMQENQNAIGTNRSEPTAHLITNRPNLRSPSKGTLISNPPSQPVEVQLNATSFSPVSGQRLSRIEKEHPPMHRAHSCGTPQSSSIISHFKGLINSFNNLGCGNRLSRGVSVDEVAKADFDADRDSSYKMRSSTSTGLRISPAVTTSKIAARVSAVDCNDDEKEQRRQRRLGRRSIDSNARVPLPSAASPMELPPSPIRLVQRSVVHAPVESVMKLRDVGDDEQFRIPLEDNNKPLLFYKRKRYQFLNFPKASSKS</sequence>
<dbReference type="Proteomes" id="UP001196413">
    <property type="component" value="Unassembled WGS sequence"/>
</dbReference>
<feature type="region of interest" description="Disordered" evidence="1">
    <location>
        <begin position="190"/>
        <end position="228"/>
    </location>
</feature>
<gene>
    <name evidence="2" type="ORF">KIN20_016241</name>
</gene>
<name>A0AAD5N164_PARTN</name>
<feature type="region of interest" description="Disordered" evidence="1">
    <location>
        <begin position="40"/>
        <end position="65"/>
    </location>
</feature>
<keyword evidence="3" id="KW-1185">Reference proteome</keyword>
<evidence type="ECO:0000256" key="1">
    <source>
        <dbReference type="SAM" id="MobiDB-lite"/>
    </source>
</evidence>
<feature type="compositionally biased region" description="Polar residues" evidence="1">
    <location>
        <begin position="40"/>
        <end position="49"/>
    </location>
</feature>
<protein>
    <submittedName>
        <fullName evidence="2">Uncharacterized protein</fullName>
    </submittedName>
</protein>
<evidence type="ECO:0000313" key="2">
    <source>
        <dbReference type="EMBL" id="KAJ1357961.1"/>
    </source>
</evidence>
<reference evidence="2" key="1">
    <citation type="submission" date="2021-06" db="EMBL/GenBank/DDBJ databases">
        <title>Parelaphostrongylus tenuis whole genome reference sequence.</title>
        <authorList>
            <person name="Garwood T.J."/>
            <person name="Larsen P.A."/>
            <person name="Fountain-Jones N.M."/>
            <person name="Garbe J.R."/>
            <person name="Macchietto M.G."/>
            <person name="Kania S.A."/>
            <person name="Gerhold R.W."/>
            <person name="Richards J.E."/>
            <person name="Wolf T.M."/>
        </authorList>
    </citation>
    <scope>NUCLEOTIDE SEQUENCE</scope>
    <source>
        <strain evidence="2">MNPRO001-30</strain>
        <tissue evidence="2">Meninges</tissue>
    </source>
</reference>
<accession>A0AAD5N164</accession>
<comment type="caution">
    <text evidence="2">The sequence shown here is derived from an EMBL/GenBank/DDBJ whole genome shotgun (WGS) entry which is preliminary data.</text>
</comment>
<dbReference type="AlphaFoldDB" id="A0AAD5N164"/>
<evidence type="ECO:0000313" key="3">
    <source>
        <dbReference type="Proteomes" id="UP001196413"/>
    </source>
</evidence>
<organism evidence="2 3">
    <name type="scientific">Parelaphostrongylus tenuis</name>
    <name type="common">Meningeal worm</name>
    <dbReference type="NCBI Taxonomy" id="148309"/>
    <lineage>
        <taxon>Eukaryota</taxon>
        <taxon>Metazoa</taxon>
        <taxon>Ecdysozoa</taxon>
        <taxon>Nematoda</taxon>
        <taxon>Chromadorea</taxon>
        <taxon>Rhabditida</taxon>
        <taxon>Rhabditina</taxon>
        <taxon>Rhabditomorpha</taxon>
        <taxon>Strongyloidea</taxon>
        <taxon>Metastrongylidae</taxon>
        <taxon>Parelaphostrongylus</taxon>
    </lineage>
</organism>